<dbReference type="Proteomes" id="UP000195072">
    <property type="component" value="Unassembled WGS sequence"/>
</dbReference>
<evidence type="ECO:0000313" key="2">
    <source>
        <dbReference type="EMBL" id="OUL67073.1"/>
    </source>
</evidence>
<organism evidence="2 3">
    <name type="scientific">Acetobacter senegalensis</name>
    <dbReference type="NCBI Taxonomy" id="446692"/>
    <lineage>
        <taxon>Bacteria</taxon>
        <taxon>Pseudomonadati</taxon>
        <taxon>Pseudomonadota</taxon>
        <taxon>Alphaproteobacteria</taxon>
        <taxon>Acetobacterales</taxon>
        <taxon>Acetobacteraceae</taxon>
        <taxon>Acetobacter</taxon>
    </lineage>
</organism>
<dbReference type="EMBL" id="JOOZ01000020">
    <property type="protein sequence ID" value="OUL67073.1"/>
    <property type="molecule type" value="Genomic_DNA"/>
</dbReference>
<reference evidence="2 3" key="1">
    <citation type="submission" date="2014-06" db="EMBL/GenBank/DDBJ databases">
        <authorList>
            <person name="Ju J."/>
            <person name="Zhang J."/>
        </authorList>
    </citation>
    <scope>NUCLEOTIDE SEQUENCE [LARGE SCALE GENOMIC DNA]</scope>
    <source>
        <strain evidence="2">DmL_050</strain>
    </source>
</reference>
<sequence length="155" mass="17713">MADVKEVAKWFLAAVDRQSGEAITHLKLQKLIYYAQAWYLALEKQALFPDHLEAWAHGPVCRAVYETYRDYGWDALPAPDDGIDLLQCEIDHLEMVMDAYGDMSAKKLEHLTHREEPWMEARGDLPAEARCNKKISQSTMASFYTQVYQSAQADG</sequence>
<dbReference type="AlphaFoldDB" id="A0A252ELD3"/>
<evidence type="ECO:0000313" key="3">
    <source>
        <dbReference type="Proteomes" id="UP000195072"/>
    </source>
</evidence>
<evidence type="ECO:0000259" key="1">
    <source>
        <dbReference type="Pfam" id="PF13274"/>
    </source>
</evidence>
<name>A0A252ELD3_9PROT</name>
<proteinExistence type="predicted"/>
<feature type="domain" description="Antitoxin SocA-like Panacea" evidence="1">
    <location>
        <begin position="28"/>
        <end position="118"/>
    </location>
</feature>
<protein>
    <recommendedName>
        <fullName evidence="1">Antitoxin SocA-like Panacea domain-containing protein</fullName>
    </recommendedName>
</protein>
<comment type="caution">
    <text evidence="2">The sequence shown here is derived from an EMBL/GenBank/DDBJ whole genome shotgun (WGS) entry which is preliminary data.</text>
</comment>
<dbReference type="InterPro" id="IPR025272">
    <property type="entry name" value="SocA_Panacea"/>
</dbReference>
<gene>
    <name evidence="2" type="ORF">HK16_05865</name>
</gene>
<accession>A0A252ELD3</accession>
<dbReference type="Pfam" id="PF13274">
    <property type="entry name" value="SocA_Panacea"/>
    <property type="match status" value="1"/>
</dbReference>